<dbReference type="InterPro" id="IPR023214">
    <property type="entry name" value="HAD_sf"/>
</dbReference>
<evidence type="ECO:0000313" key="1">
    <source>
        <dbReference type="EMBL" id="KAL3661995.1"/>
    </source>
</evidence>
<dbReference type="SFLD" id="SFLDG01129">
    <property type="entry name" value="C1.5:_HAD__Beta-PGM__Phosphata"/>
    <property type="match status" value="1"/>
</dbReference>
<dbReference type="InterPro" id="IPR036412">
    <property type="entry name" value="HAD-like_sf"/>
</dbReference>
<proteinExistence type="predicted"/>
<organism evidence="1 2">
    <name type="scientific">Phytophthora oleae</name>
    <dbReference type="NCBI Taxonomy" id="2107226"/>
    <lineage>
        <taxon>Eukaryota</taxon>
        <taxon>Sar</taxon>
        <taxon>Stramenopiles</taxon>
        <taxon>Oomycota</taxon>
        <taxon>Peronosporomycetes</taxon>
        <taxon>Peronosporales</taxon>
        <taxon>Peronosporaceae</taxon>
        <taxon>Phytophthora</taxon>
    </lineage>
</organism>
<dbReference type="InterPro" id="IPR010033">
    <property type="entry name" value="HAD_SF_ppase_IIIC"/>
</dbReference>
<dbReference type="InterPro" id="IPR010036">
    <property type="entry name" value="MDP_1_eu_arc"/>
</dbReference>
<name>A0ABD3F582_9STRA</name>
<dbReference type="Gene3D" id="3.40.50.1000">
    <property type="entry name" value="HAD superfamily/HAD-like"/>
    <property type="match status" value="1"/>
</dbReference>
<accession>A0ABD3F582</accession>
<dbReference type="SUPFAM" id="SSF56784">
    <property type="entry name" value="HAD-like"/>
    <property type="match status" value="1"/>
</dbReference>
<dbReference type="Proteomes" id="UP001632037">
    <property type="component" value="Unassembled WGS sequence"/>
</dbReference>
<dbReference type="SFLD" id="SFLDG01131">
    <property type="entry name" value="C1.5.2:_MDP_Like"/>
    <property type="match status" value="1"/>
</dbReference>
<evidence type="ECO:0008006" key="3">
    <source>
        <dbReference type="Google" id="ProtNLM"/>
    </source>
</evidence>
<dbReference type="AlphaFoldDB" id="A0ABD3F582"/>
<dbReference type="SFLD" id="SFLDS00003">
    <property type="entry name" value="Haloacid_Dehalogenase"/>
    <property type="match status" value="1"/>
</dbReference>
<dbReference type="NCBIfam" id="TIGR01685">
    <property type="entry name" value="MDP-1"/>
    <property type="match status" value="1"/>
</dbReference>
<gene>
    <name evidence="1" type="ORF">V7S43_012802</name>
</gene>
<keyword evidence="2" id="KW-1185">Reference proteome</keyword>
<dbReference type="PANTHER" id="PTHR17901">
    <property type="entry name" value="MAGNESIUM-DEPENDENT PHOSPHATASE 1 MDP1"/>
    <property type="match status" value="1"/>
</dbReference>
<dbReference type="PANTHER" id="PTHR17901:SF14">
    <property type="entry name" value="MAGNESIUM-DEPENDENT PHOSPHATASE 1"/>
    <property type="match status" value="1"/>
</dbReference>
<dbReference type="NCBIfam" id="TIGR01681">
    <property type="entry name" value="HAD-SF-IIIC"/>
    <property type="match status" value="1"/>
</dbReference>
<reference evidence="1 2" key="1">
    <citation type="submission" date="2024-09" db="EMBL/GenBank/DDBJ databases">
        <title>Genome sequencing and assembly of Phytophthora oleae, isolate VK10A, causative agent of rot of olive drupes.</title>
        <authorList>
            <person name="Conti Taguali S."/>
            <person name="Riolo M."/>
            <person name="La Spada F."/>
            <person name="Cacciola S.O."/>
            <person name="Dionisio G."/>
        </authorList>
    </citation>
    <scope>NUCLEOTIDE SEQUENCE [LARGE SCALE GENOMIC DNA]</scope>
    <source>
        <strain evidence="1 2">VK10A</strain>
    </source>
</reference>
<evidence type="ECO:0000313" key="2">
    <source>
        <dbReference type="Proteomes" id="UP001632037"/>
    </source>
</evidence>
<comment type="caution">
    <text evidence="1">The sequence shown here is derived from an EMBL/GenBank/DDBJ whole genome shotgun (WGS) entry which is preliminary data.</text>
</comment>
<protein>
    <recommendedName>
        <fullName evidence="3">Magnesium-dependent phosphatase-1</fullName>
    </recommendedName>
</protein>
<dbReference type="Pfam" id="PF12689">
    <property type="entry name" value="Acid_PPase"/>
    <property type="match status" value="1"/>
</dbReference>
<dbReference type="EMBL" id="JBIMZQ010000033">
    <property type="protein sequence ID" value="KAL3661995.1"/>
    <property type="molecule type" value="Genomic_DNA"/>
</dbReference>
<sequence>MGRDSGSATSDASSSQQWMHVPRLVVFDLDYTLWGPYIDVLNGGPFRKTEDPETVLDRYGEALSLLPEVGLVLNVLETDAQFSGTKVAIASRTGEIEAAKECMRLIEVSIKKDGEDAKMKTLEEIASYVEIYPTCKVAHFKKFLQQSDVAYKDMLFFDDEYRNIQDVSRLGVTCQYCPDGVTWGAWIQGMQAYQEGKQK</sequence>